<dbReference type="Proteomes" id="UP000693970">
    <property type="component" value="Unassembled WGS sequence"/>
</dbReference>
<dbReference type="PROSITE" id="PS00086">
    <property type="entry name" value="CYTOCHROME_P450"/>
    <property type="match status" value="1"/>
</dbReference>
<dbReference type="GO" id="GO:0020037">
    <property type="term" value="F:heme binding"/>
    <property type="evidence" value="ECO:0007669"/>
    <property type="project" value="InterPro"/>
</dbReference>
<gene>
    <name evidence="4" type="ORF">IV203_010205</name>
</gene>
<comment type="caution">
    <text evidence="4">The sequence shown here is derived from an EMBL/GenBank/DDBJ whole genome shotgun (WGS) entry which is preliminary data.</text>
</comment>
<reference evidence="4" key="2">
    <citation type="submission" date="2021-04" db="EMBL/GenBank/DDBJ databases">
        <authorList>
            <person name="Podell S."/>
        </authorList>
    </citation>
    <scope>NUCLEOTIDE SEQUENCE</scope>
    <source>
        <strain evidence="4">Hildebrandi</strain>
    </source>
</reference>
<organism evidence="4 5">
    <name type="scientific">Nitzschia inconspicua</name>
    <dbReference type="NCBI Taxonomy" id="303405"/>
    <lineage>
        <taxon>Eukaryota</taxon>
        <taxon>Sar</taxon>
        <taxon>Stramenopiles</taxon>
        <taxon>Ochrophyta</taxon>
        <taxon>Bacillariophyta</taxon>
        <taxon>Bacillariophyceae</taxon>
        <taxon>Bacillariophycidae</taxon>
        <taxon>Bacillariales</taxon>
        <taxon>Bacillariaceae</taxon>
        <taxon>Nitzschia</taxon>
    </lineage>
</organism>
<keyword evidence="2" id="KW-0408">Iron</keyword>
<evidence type="ECO:0000313" key="5">
    <source>
        <dbReference type="Proteomes" id="UP000693970"/>
    </source>
</evidence>
<evidence type="ECO:0000256" key="2">
    <source>
        <dbReference type="RuleBase" id="RU000461"/>
    </source>
</evidence>
<keyword evidence="5" id="KW-1185">Reference proteome</keyword>
<dbReference type="AlphaFoldDB" id="A0A9K3PKK6"/>
<dbReference type="PANTHER" id="PTHR24305:SF166">
    <property type="entry name" value="CYTOCHROME P450 12A4, MITOCHONDRIAL-RELATED"/>
    <property type="match status" value="1"/>
</dbReference>
<accession>A0A9K3PKK6</accession>
<proteinExistence type="inferred from homology"/>
<dbReference type="OrthoDB" id="6480556at2759"/>
<reference evidence="4" key="1">
    <citation type="journal article" date="2021" name="Sci. Rep.">
        <title>Diploid genomic architecture of Nitzschia inconspicua, an elite biomass production diatom.</title>
        <authorList>
            <person name="Oliver A."/>
            <person name="Podell S."/>
            <person name="Pinowska A."/>
            <person name="Traller J.C."/>
            <person name="Smith S.R."/>
            <person name="McClure R."/>
            <person name="Beliaev A."/>
            <person name="Bohutskyi P."/>
            <person name="Hill E.A."/>
            <person name="Rabines A."/>
            <person name="Zheng H."/>
            <person name="Allen L.Z."/>
            <person name="Kuo A."/>
            <person name="Grigoriev I.V."/>
            <person name="Allen A.E."/>
            <person name="Hazlebeck D."/>
            <person name="Allen E.E."/>
        </authorList>
    </citation>
    <scope>NUCLEOTIDE SEQUENCE</scope>
    <source>
        <strain evidence="4">Hildebrandi</strain>
    </source>
</reference>
<dbReference type="Pfam" id="PF00067">
    <property type="entry name" value="p450"/>
    <property type="match status" value="1"/>
</dbReference>
<keyword evidence="2" id="KW-0503">Monooxygenase</keyword>
<feature type="chain" id="PRO_5039949310" evidence="3">
    <location>
        <begin position="22"/>
        <end position="589"/>
    </location>
</feature>
<protein>
    <submittedName>
        <fullName evidence="4">Cytochrome P450</fullName>
    </submittedName>
</protein>
<dbReference type="GO" id="GO:0016705">
    <property type="term" value="F:oxidoreductase activity, acting on paired donors, with incorporation or reduction of molecular oxygen"/>
    <property type="evidence" value="ECO:0007669"/>
    <property type="project" value="InterPro"/>
</dbReference>
<dbReference type="GO" id="GO:0004497">
    <property type="term" value="F:monooxygenase activity"/>
    <property type="evidence" value="ECO:0007669"/>
    <property type="project" value="UniProtKB-KW"/>
</dbReference>
<keyword evidence="2" id="KW-0349">Heme</keyword>
<evidence type="ECO:0000256" key="3">
    <source>
        <dbReference type="SAM" id="SignalP"/>
    </source>
</evidence>
<evidence type="ECO:0000313" key="4">
    <source>
        <dbReference type="EMBL" id="KAG7350845.1"/>
    </source>
</evidence>
<keyword evidence="3" id="KW-0732">Signal</keyword>
<feature type="signal peptide" evidence="3">
    <location>
        <begin position="1"/>
        <end position="21"/>
    </location>
</feature>
<keyword evidence="2" id="KW-0560">Oxidoreductase</keyword>
<dbReference type="InterPro" id="IPR017972">
    <property type="entry name" value="Cyt_P450_CS"/>
</dbReference>
<dbReference type="InterPro" id="IPR001128">
    <property type="entry name" value="Cyt_P450"/>
</dbReference>
<evidence type="ECO:0000256" key="1">
    <source>
        <dbReference type="ARBA" id="ARBA00010617"/>
    </source>
</evidence>
<keyword evidence="2" id="KW-0479">Metal-binding</keyword>
<dbReference type="InterPro" id="IPR050121">
    <property type="entry name" value="Cytochrome_P450_monoxygenase"/>
</dbReference>
<dbReference type="GO" id="GO:0005506">
    <property type="term" value="F:iron ion binding"/>
    <property type="evidence" value="ECO:0007669"/>
    <property type="project" value="InterPro"/>
</dbReference>
<dbReference type="CDD" id="cd00302">
    <property type="entry name" value="cytochrome_P450"/>
    <property type="match status" value="1"/>
</dbReference>
<comment type="similarity">
    <text evidence="1 2">Belongs to the cytochrome P450 family.</text>
</comment>
<dbReference type="PANTHER" id="PTHR24305">
    <property type="entry name" value="CYTOCHROME P450"/>
    <property type="match status" value="1"/>
</dbReference>
<sequence length="589" mass="66127">MKFPAVAIFVPLLLLVEFSNAFQTAPLSRRCAHKRSSQKPTISSSWAQTPVKRSMKHSRLSLFPFMSTSSTLRKTSGVLKVPFFAMKRAIIAMALGVVAFFRHNILWPGTSPDKAYPDVPLPKGSNGCPLLGINYFSGTDSYGTGALMSKLFRRLGRPNLFRFYSFGMPIVSVAGIGDIQEALKSEFRKDGVGTLEFVNNFPNFSHIFGDKSVLYENDREKHAFLRRLVGGAMSSANLVQSVPAIERVASQQIDKIILAAKANSTVTMEKICNDFTLDVAWRQILGLDLKGQDEIEEFYENTRLWLSGLFNPIFMMPFRIPFLKGTKASRAREFLTLVIEAKVEDLKTNGPDDSTLSKMFFSRDEDGATTLTHQELVDNGLILILAGSETSSSTLVNCMLLLGLHKDVLYKLQEEQRAYILKHGSALSKEALDEDCPYLDGFIRETMRLRPISGMELRQTQKTLVVDGQQIPKKNYIYSNIRATHDQDPSVRVDTTDRHMDLMNGLKPERWMNPATTPREWIPFGFGARRCLGERLAMTEMKVFLATLVRNIAEFDLVGVERADDVKWKKMSLLPVPVDGVVIRPTAAM</sequence>
<dbReference type="EMBL" id="JAGRRH010000018">
    <property type="protein sequence ID" value="KAG7350845.1"/>
    <property type="molecule type" value="Genomic_DNA"/>
</dbReference>
<name>A0A9K3PKK6_9STRA</name>